<proteinExistence type="predicted"/>
<protein>
    <submittedName>
        <fullName evidence="2">Uncharacterized protein</fullName>
    </submittedName>
</protein>
<evidence type="ECO:0000313" key="2">
    <source>
        <dbReference type="EMBL" id="CAA9233011.1"/>
    </source>
</evidence>
<feature type="compositionally biased region" description="Basic and acidic residues" evidence="1">
    <location>
        <begin position="59"/>
        <end position="74"/>
    </location>
</feature>
<feature type="compositionally biased region" description="Basic and acidic residues" evidence="1">
    <location>
        <begin position="1"/>
        <end position="36"/>
    </location>
</feature>
<feature type="non-terminal residue" evidence="2">
    <location>
        <position position="80"/>
    </location>
</feature>
<organism evidence="2">
    <name type="scientific">uncultured Acidimicrobiales bacterium</name>
    <dbReference type="NCBI Taxonomy" id="310071"/>
    <lineage>
        <taxon>Bacteria</taxon>
        <taxon>Bacillati</taxon>
        <taxon>Actinomycetota</taxon>
        <taxon>Acidimicrobiia</taxon>
        <taxon>Acidimicrobiales</taxon>
        <taxon>environmental samples</taxon>
    </lineage>
</organism>
<reference evidence="2" key="1">
    <citation type="submission" date="2020-02" db="EMBL/GenBank/DDBJ databases">
        <authorList>
            <person name="Meier V. D."/>
        </authorList>
    </citation>
    <scope>NUCLEOTIDE SEQUENCE</scope>
    <source>
        <strain evidence="2">AVDCRST_MAG20</strain>
    </source>
</reference>
<gene>
    <name evidence="2" type="ORF">AVDCRST_MAG20-1325</name>
</gene>
<name>A0A6J4HTH2_9ACTN</name>
<feature type="non-terminal residue" evidence="2">
    <location>
        <position position="1"/>
    </location>
</feature>
<sequence length="80" mass="8800">ARHERPDQRPSRPAEHQHREGPRRLGHRRGGDDRRPGLLPGDAEPGGGRGVRPGPHQGRGVEADRRAAGEDRPRFGGRPV</sequence>
<evidence type="ECO:0000256" key="1">
    <source>
        <dbReference type="SAM" id="MobiDB-lite"/>
    </source>
</evidence>
<accession>A0A6J4HTH2</accession>
<feature type="region of interest" description="Disordered" evidence="1">
    <location>
        <begin position="1"/>
        <end position="80"/>
    </location>
</feature>
<dbReference type="AlphaFoldDB" id="A0A6J4HTH2"/>
<dbReference type="EMBL" id="CADCSY010000058">
    <property type="protein sequence ID" value="CAA9233011.1"/>
    <property type="molecule type" value="Genomic_DNA"/>
</dbReference>